<dbReference type="VEuPathDB" id="VectorBase:PPAPM1_005859"/>
<dbReference type="Gene3D" id="3.40.50.1820">
    <property type="entry name" value="alpha/beta hydrolase"/>
    <property type="match status" value="1"/>
</dbReference>
<dbReference type="InterPro" id="IPR013094">
    <property type="entry name" value="AB_hydrolase_3"/>
</dbReference>
<accession>A0A1B0GNG2</accession>
<dbReference type="AlphaFoldDB" id="A0A1B0GNG2"/>
<dbReference type="InterPro" id="IPR050300">
    <property type="entry name" value="GDXG_lipolytic_enzyme"/>
</dbReference>
<evidence type="ECO:0000313" key="4">
    <source>
        <dbReference type="Proteomes" id="UP000092462"/>
    </source>
</evidence>
<dbReference type="EMBL" id="AJVK01029422">
    <property type="status" value="NOT_ANNOTATED_CDS"/>
    <property type="molecule type" value="Genomic_DNA"/>
</dbReference>
<protein>
    <recommendedName>
        <fullName evidence="2">Alpha/beta hydrolase fold-3 domain-containing protein</fullName>
    </recommendedName>
</protein>
<organism evidence="3 4">
    <name type="scientific">Phlebotomus papatasi</name>
    <name type="common">Sandfly</name>
    <dbReference type="NCBI Taxonomy" id="29031"/>
    <lineage>
        <taxon>Eukaryota</taxon>
        <taxon>Metazoa</taxon>
        <taxon>Ecdysozoa</taxon>
        <taxon>Arthropoda</taxon>
        <taxon>Hexapoda</taxon>
        <taxon>Insecta</taxon>
        <taxon>Pterygota</taxon>
        <taxon>Neoptera</taxon>
        <taxon>Endopterygota</taxon>
        <taxon>Diptera</taxon>
        <taxon>Nematocera</taxon>
        <taxon>Psychodoidea</taxon>
        <taxon>Psychodidae</taxon>
        <taxon>Phlebotomus</taxon>
        <taxon>Phlebotomus</taxon>
    </lineage>
</organism>
<dbReference type="PANTHER" id="PTHR48081:SF33">
    <property type="entry name" value="KYNURENINE FORMAMIDASE"/>
    <property type="match status" value="1"/>
</dbReference>
<dbReference type="GO" id="GO:0004061">
    <property type="term" value="F:arylformamidase activity"/>
    <property type="evidence" value="ECO:0007669"/>
    <property type="project" value="TreeGrafter"/>
</dbReference>
<proteinExistence type="predicted"/>
<keyword evidence="4" id="KW-1185">Reference proteome</keyword>
<keyword evidence="1" id="KW-0378">Hydrolase</keyword>
<evidence type="ECO:0000256" key="1">
    <source>
        <dbReference type="ARBA" id="ARBA00022801"/>
    </source>
</evidence>
<dbReference type="InterPro" id="IPR029058">
    <property type="entry name" value="AB_hydrolase_fold"/>
</dbReference>
<feature type="domain" description="Alpha/beta hydrolase fold-3" evidence="2">
    <location>
        <begin position="4"/>
        <end position="132"/>
    </location>
</feature>
<dbReference type="SUPFAM" id="SSF53474">
    <property type="entry name" value="alpha/beta-Hydrolases"/>
    <property type="match status" value="1"/>
</dbReference>
<dbReference type="Proteomes" id="UP000092462">
    <property type="component" value="Unassembled WGS sequence"/>
</dbReference>
<evidence type="ECO:0000313" key="3">
    <source>
        <dbReference type="EnsemblMetazoa" id="PPAI004833-PA"/>
    </source>
</evidence>
<dbReference type="Pfam" id="PF07859">
    <property type="entry name" value="Abhydrolase_3"/>
    <property type="match status" value="1"/>
</dbReference>
<reference evidence="3" key="1">
    <citation type="submission" date="2022-08" db="UniProtKB">
        <authorList>
            <consortium name="EnsemblMetazoa"/>
        </authorList>
    </citation>
    <scope>IDENTIFICATION</scope>
    <source>
        <strain evidence="3">Israel</strain>
    </source>
</reference>
<dbReference type="VEuPathDB" id="VectorBase:PPAI004833"/>
<sequence length="223" mass="25189">PIFVLFHGGYWHIKEYTKEKGSYGVLPLVAAGCRVIAADYEMCPSVTLSELVENTFECFSFTLNYAAKIGASSVSFLGHSAGAHLVISQFHEPRYSKLPHKDLIRDVYLLSGVFDLREVRYTEVANSGNILSITDNNVQELSPVLADFYHLALHPVHFIIVVTTNESKSHFKMSEDMRDTLLKGTNHVKLHLLPNRDHFDIVEQLNDKEAELTEIILEGLKEE</sequence>
<name>A0A1B0GNG2_PHLPP</name>
<dbReference type="PANTHER" id="PTHR48081">
    <property type="entry name" value="AB HYDROLASE SUPERFAMILY PROTEIN C4A8.06C"/>
    <property type="match status" value="1"/>
</dbReference>
<dbReference type="EnsemblMetazoa" id="PPAI004833-RA">
    <property type="protein sequence ID" value="PPAI004833-PA"/>
    <property type="gene ID" value="PPAI004833"/>
</dbReference>
<evidence type="ECO:0000259" key="2">
    <source>
        <dbReference type="Pfam" id="PF07859"/>
    </source>
</evidence>